<organism evidence="1 2">
    <name type="scientific">Rhizophagus clarus</name>
    <dbReference type="NCBI Taxonomy" id="94130"/>
    <lineage>
        <taxon>Eukaryota</taxon>
        <taxon>Fungi</taxon>
        <taxon>Fungi incertae sedis</taxon>
        <taxon>Mucoromycota</taxon>
        <taxon>Glomeromycotina</taxon>
        <taxon>Glomeromycetes</taxon>
        <taxon>Glomerales</taxon>
        <taxon>Glomeraceae</taxon>
        <taxon>Rhizophagus</taxon>
    </lineage>
</organism>
<dbReference type="AlphaFoldDB" id="A0A2Z6S6D0"/>
<name>A0A2Z6S6D0_9GLOM</name>
<accession>A0A2Z6S6D0</accession>
<evidence type="ECO:0000313" key="1">
    <source>
        <dbReference type="EMBL" id="GBC08413.1"/>
    </source>
</evidence>
<dbReference type="EMBL" id="BEXD01004215">
    <property type="protein sequence ID" value="GBC08413.1"/>
    <property type="molecule type" value="Genomic_DNA"/>
</dbReference>
<proteinExistence type="predicted"/>
<dbReference type="Proteomes" id="UP000247702">
    <property type="component" value="Unassembled WGS sequence"/>
</dbReference>
<comment type="caution">
    <text evidence="1">The sequence shown here is derived from an EMBL/GenBank/DDBJ whole genome shotgun (WGS) entry which is preliminary data.</text>
</comment>
<dbReference type="STRING" id="94130.A0A2Z6S6D0"/>
<evidence type="ECO:0000313" key="2">
    <source>
        <dbReference type="Proteomes" id="UP000247702"/>
    </source>
</evidence>
<keyword evidence="2" id="KW-1185">Reference proteome</keyword>
<protein>
    <submittedName>
        <fullName evidence="1">Uncharacterized protein</fullName>
    </submittedName>
</protein>
<reference evidence="1 2" key="1">
    <citation type="submission" date="2017-11" db="EMBL/GenBank/DDBJ databases">
        <title>The genome of Rhizophagus clarus HR1 reveals common genetic basis of auxotrophy among arbuscular mycorrhizal fungi.</title>
        <authorList>
            <person name="Kobayashi Y."/>
        </authorList>
    </citation>
    <scope>NUCLEOTIDE SEQUENCE [LARGE SCALE GENOMIC DNA]</scope>
    <source>
        <strain evidence="1 2">HR1</strain>
    </source>
</reference>
<gene>
    <name evidence="1" type="ORF">RclHR1_00810005</name>
</gene>
<sequence>MLLLGCLKLLSAKFNSERANIIRTNGIPNVEVDKRFKRGNGERKLPDDIADSINDSEFWTTFMVVNGFFHTDSKIRNDILYQRQIKEVNQADKNMQQLHIATPIAADDDFDDFDKEQNIDEKI</sequence>